<comment type="caution">
    <text evidence="1">The sequence shown here is derived from an EMBL/GenBank/DDBJ whole genome shotgun (WGS) entry which is preliminary data.</text>
</comment>
<dbReference type="RefSeq" id="WP_377770255.1">
    <property type="nucleotide sequence ID" value="NZ_JBHUHO010000013.1"/>
</dbReference>
<protein>
    <submittedName>
        <fullName evidence="1">DUF2711 family protein</fullName>
    </submittedName>
</protein>
<evidence type="ECO:0000313" key="1">
    <source>
        <dbReference type="EMBL" id="MFD2115233.1"/>
    </source>
</evidence>
<reference evidence="2" key="1">
    <citation type="journal article" date="2019" name="Int. J. Syst. Evol. Microbiol.">
        <title>The Global Catalogue of Microorganisms (GCM) 10K type strain sequencing project: providing services to taxonomists for standard genome sequencing and annotation.</title>
        <authorList>
            <consortium name="The Broad Institute Genomics Platform"/>
            <consortium name="The Broad Institute Genome Sequencing Center for Infectious Disease"/>
            <person name="Wu L."/>
            <person name="Ma J."/>
        </authorList>
    </citation>
    <scope>NUCLEOTIDE SEQUENCE [LARGE SCALE GENOMIC DNA]</scope>
    <source>
        <strain evidence="2">GH52</strain>
    </source>
</reference>
<evidence type="ECO:0000313" key="2">
    <source>
        <dbReference type="Proteomes" id="UP001597362"/>
    </source>
</evidence>
<accession>A0ABW4YHT3</accession>
<name>A0ABW4YHT3_9BACL</name>
<dbReference type="InterPro" id="IPR024250">
    <property type="entry name" value="DUF2711"/>
</dbReference>
<gene>
    <name evidence="1" type="ORF">ACFSJH_05725</name>
</gene>
<dbReference type="EMBL" id="JBHUHO010000013">
    <property type="protein sequence ID" value="MFD2115233.1"/>
    <property type="molecule type" value="Genomic_DNA"/>
</dbReference>
<dbReference type="Pfam" id="PF10924">
    <property type="entry name" value="DUF2711"/>
    <property type="match status" value="1"/>
</dbReference>
<proteinExistence type="predicted"/>
<organism evidence="1 2">
    <name type="scientific">Paenibacillus yanchengensis</name>
    <dbReference type="NCBI Taxonomy" id="2035833"/>
    <lineage>
        <taxon>Bacteria</taxon>
        <taxon>Bacillati</taxon>
        <taxon>Bacillota</taxon>
        <taxon>Bacilli</taxon>
        <taxon>Bacillales</taxon>
        <taxon>Paenibacillaceae</taxon>
        <taxon>Paenibacillus</taxon>
    </lineage>
</organism>
<dbReference type="Proteomes" id="UP001597362">
    <property type="component" value="Unassembled WGS sequence"/>
</dbReference>
<keyword evidence="2" id="KW-1185">Reference proteome</keyword>
<sequence length="102" mass="12174">MLIKSYYQGVFNEVFIYFYPFIRPKSIDYELFEPETYPGKNEMIEKCELVTWKDFLCISGIESYHKLDVGLRTRILGLKKQYADELTARLIQDVCEKNNRTD</sequence>